<dbReference type="HOGENOM" id="CLU_339870_0_0_1"/>
<name>G0NGS0_CAEBE</name>
<evidence type="ECO:0000313" key="2">
    <source>
        <dbReference type="Proteomes" id="UP000008068"/>
    </source>
</evidence>
<evidence type="ECO:0000313" key="1">
    <source>
        <dbReference type="EMBL" id="EGT60162.1"/>
    </source>
</evidence>
<dbReference type="OrthoDB" id="5780193at2759"/>
<dbReference type="eggNOG" id="KOG0255">
    <property type="taxonomic scope" value="Eukaryota"/>
</dbReference>
<proteinExistence type="predicted"/>
<dbReference type="Proteomes" id="UP000008068">
    <property type="component" value="Unassembled WGS sequence"/>
</dbReference>
<protein>
    <submittedName>
        <fullName evidence="1">Uncharacterized protein</fullName>
    </submittedName>
</protein>
<dbReference type="AlphaFoldDB" id="G0NGS0"/>
<dbReference type="FunCoup" id="G0NGS0">
    <property type="interactions" value="520"/>
</dbReference>
<dbReference type="EMBL" id="GL379882">
    <property type="protein sequence ID" value="EGT60162.1"/>
    <property type="molecule type" value="Genomic_DNA"/>
</dbReference>
<reference evidence="2" key="1">
    <citation type="submission" date="2011-07" db="EMBL/GenBank/DDBJ databases">
        <authorList>
            <consortium name="Caenorhabditis brenneri Sequencing and Analysis Consortium"/>
            <person name="Wilson R.K."/>
        </authorList>
    </citation>
    <scope>NUCLEOTIDE SEQUENCE [LARGE SCALE GENOMIC DNA]</scope>
    <source>
        <strain evidence="2">PB2801</strain>
    </source>
</reference>
<dbReference type="OMA" id="VFLSWYS"/>
<sequence>MNAKLVELQLFTTRCQELAANGRPAEALDFQIHGQQELNLVIQQHMVGFCGVPCPMFLPVFPLLDPHLAGHIADISAWPEVVNTKFFTLGFGRELVNAHGIQDPPKSVAEMMSNLENFSHLLREVSHQILEIYSENDGREFMISILEPIFTDYTKRLCRMEDSTAQKVKLEDYLERISLAGQLSQIVDEYKEQTEIKNGQELKNAKKWMNERVKDAIRASHRFVTDKMPNHGNFLHVLRFMEEALANENTKIALAMHVSDVNKETRIGHEISLLSSCLQENMSKCTMPYAPHEEQLVQLDSAKRNLKQLTRLLDARQIFDSEDGQSEKLKDRAIDDSLLPTLVAIGENLKIIKELGAKPKFDAESYHRTKDRYLAWKGTEFAVKFDSPGGLDDIFDAFTTLNSVNDFFRLYQHHFDQSLHDLIAKPSEEKKSLKEIGSYFVMKAAEHFRTHIGSLCKYCDETEAFTRLLEAWKNFVKNGELEKLFEISIKSYSNYDLLSDLKQIVVKAYEEFETNEAGGGAENDEESIENIERVIVEGLLESAKKPLAEKLKSMVEPPPLNFKSVAEMMSNLENFSHLLREVSHQILEIYSENDGREFMISILEPIFTDYTKRLCRMEDSTAQKVKLEDYLERISLAGQLSQIVDEYKEQTEIKNGQELKNAKKWMNERVKDAIRASHRFVTDKMPNHGSEVYKESVDMPKSALPTPQDFVVTATQNLLHLLRFWEEALANENTKIALAMHVSDVNKDLLESPDDDIIFVAILDKIASHIVKKLLQSINDVWLTDGKTATLSKGLVKEFLCDAEHLRDALLDLRSATHPNLDSTIEKLREQLKSMS</sequence>
<organism evidence="2">
    <name type="scientific">Caenorhabditis brenneri</name>
    <name type="common">Nematode worm</name>
    <dbReference type="NCBI Taxonomy" id="135651"/>
    <lineage>
        <taxon>Eukaryota</taxon>
        <taxon>Metazoa</taxon>
        <taxon>Ecdysozoa</taxon>
        <taxon>Nematoda</taxon>
        <taxon>Chromadorea</taxon>
        <taxon>Rhabditida</taxon>
        <taxon>Rhabditina</taxon>
        <taxon>Rhabditomorpha</taxon>
        <taxon>Rhabditoidea</taxon>
        <taxon>Rhabditidae</taxon>
        <taxon>Peloderinae</taxon>
        <taxon>Caenorhabditis</taxon>
    </lineage>
</organism>
<keyword evidence="2" id="KW-1185">Reference proteome</keyword>
<dbReference type="InParanoid" id="G0NGS0"/>
<dbReference type="STRING" id="135651.G0NGS0"/>
<gene>
    <name evidence="1" type="ORF">CAEBREN_10360</name>
</gene>
<accession>G0NGS0</accession>